<dbReference type="InterPro" id="IPR011727">
    <property type="entry name" value="CHP02117"/>
</dbReference>
<comment type="caution">
    <text evidence="2">The sequence shown here is derived from an EMBL/GenBank/DDBJ whole genome shotgun (WGS) entry which is preliminary data.</text>
</comment>
<dbReference type="Proteomes" id="UP000249645">
    <property type="component" value="Unassembled WGS sequence"/>
</dbReference>
<feature type="transmembrane region" description="Helical" evidence="1">
    <location>
        <begin position="7"/>
        <end position="25"/>
    </location>
</feature>
<dbReference type="AlphaFoldDB" id="A0A2W5FG51"/>
<gene>
    <name evidence="2" type="ORF">DI598_00255</name>
</gene>
<dbReference type="Pfam" id="PF09601">
    <property type="entry name" value="DUF2459"/>
    <property type="match status" value="1"/>
</dbReference>
<keyword evidence="1" id="KW-1133">Transmembrane helix</keyword>
<name>A0A2W5FG51_9SPHI</name>
<accession>A0A2W5FG51</accession>
<evidence type="ECO:0000313" key="2">
    <source>
        <dbReference type="EMBL" id="PZP52690.1"/>
    </source>
</evidence>
<sequence>MKRIFKIFLKVVIGFIGFVILYLLVQYCLSRITVKKEPGTKEEVTIYILTNGVHTDIVVPIKSDQYDWSQQVKFSNTRSQDTSFNYLAMGWGDKGFYLETPEWKDLKASVAFKAAFGLGSTAIHATFYKTMIVSDSCRQIMISKAQYQRLIDYITGSFERDANGNFKNIVTNAVYGEDDAFYDAKGSYSMLHTCNTWANTGLKKSGQKCCLWTAFDTGIFLKYK</sequence>
<evidence type="ECO:0000313" key="3">
    <source>
        <dbReference type="Proteomes" id="UP000249645"/>
    </source>
</evidence>
<keyword evidence="1" id="KW-0812">Transmembrane</keyword>
<keyword evidence="1" id="KW-0472">Membrane</keyword>
<evidence type="ECO:0000256" key="1">
    <source>
        <dbReference type="SAM" id="Phobius"/>
    </source>
</evidence>
<reference evidence="2 3" key="1">
    <citation type="submission" date="2017-11" db="EMBL/GenBank/DDBJ databases">
        <title>Infants hospitalized years apart are colonized by the same room-sourced microbial strains.</title>
        <authorList>
            <person name="Brooks B."/>
            <person name="Olm M.R."/>
            <person name="Firek B.A."/>
            <person name="Baker R."/>
            <person name="Thomas B.C."/>
            <person name="Morowitz M.J."/>
            <person name="Banfield J.F."/>
        </authorList>
    </citation>
    <scope>NUCLEOTIDE SEQUENCE [LARGE SCALE GENOMIC DNA]</scope>
    <source>
        <strain evidence="2">S2_009_000_R2_76</strain>
    </source>
</reference>
<dbReference type="EMBL" id="QFOI01000001">
    <property type="protein sequence ID" value="PZP52690.1"/>
    <property type="molecule type" value="Genomic_DNA"/>
</dbReference>
<dbReference type="NCBIfam" id="TIGR02117">
    <property type="entry name" value="chp_urease_rgn"/>
    <property type="match status" value="1"/>
</dbReference>
<proteinExistence type="predicted"/>
<protein>
    <submittedName>
        <fullName evidence="2">TIGR02117 family protein</fullName>
    </submittedName>
</protein>
<organism evidence="2 3">
    <name type="scientific">Pseudopedobacter saltans</name>
    <dbReference type="NCBI Taxonomy" id="151895"/>
    <lineage>
        <taxon>Bacteria</taxon>
        <taxon>Pseudomonadati</taxon>
        <taxon>Bacteroidota</taxon>
        <taxon>Sphingobacteriia</taxon>
        <taxon>Sphingobacteriales</taxon>
        <taxon>Sphingobacteriaceae</taxon>
        <taxon>Pseudopedobacter</taxon>
    </lineage>
</organism>